<dbReference type="KEGG" id="ppsc:EHS13_28810"/>
<dbReference type="PROSITE" id="PS51186">
    <property type="entry name" value="GNAT"/>
    <property type="match status" value="1"/>
</dbReference>
<reference evidence="3" key="1">
    <citation type="submission" date="2018-11" db="EMBL/GenBank/DDBJ databases">
        <title>Complete genome sequence of Paenibacillus sp. ML311-T8.</title>
        <authorList>
            <person name="Nam Y.-D."/>
            <person name="Kang J."/>
            <person name="Chung W.-H."/>
            <person name="Park Y.S."/>
        </authorList>
    </citation>
    <scope>NUCLEOTIDE SEQUENCE [LARGE SCALE GENOMIC DNA]</scope>
    <source>
        <strain evidence="3">ML311-T8</strain>
    </source>
</reference>
<protein>
    <submittedName>
        <fullName evidence="2">GNAT family N-acetyltransferase</fullName>
    </submittedName>
</protein>
<dbReference type="Pfam" id="PF00583">
    <property type="entry name" value="Acetyltransf_1"/>
    <property type="match status" value="1"/>
</dbReference>
<dbReference type="AlphaFoldDB" id="A0A6B8RTU2"/>
<dbReference type="InterPro" id="IPR000182">
    <property type="entry name" value="GNAT_dom"/>
</dbReference>
<organism evidence="2 3">
    <name type="scientific">Paenibacillus psychroresistens</name>
    <dbReference type="NCBI Taxonomy" id="1778678"/>
    <lineage>
        <taxon>Bacteria</taxon>
        <taxon>Bacillati</taxon>
        <taxon>Bacillota</taxon>
        <taxon>Bacilli</taxon>
        <taxon>Bacillales</taxon>
        <taxon>Paenibacillaceae</taxon>
        <taxon>Paenibacillus</taxon>
    </lineage>
</organism>
<keyword evidence="3" id="KW-1185">Reference proteome</keyword>
<gene>
    <name evidence="2" type="ORF">EHS13_28810</name>
</gene>
<dbReference type="CDD" id="cd04301">
    <property type="entry name" value="NAT_SF"/>
    <property type="match status" value="1"/>
</dbReference>
<evidence type="ECO:0000313" key="2">
    <source>
        <dbReference type="EMBL" id="QGQ98598.1"/>
    </source>
</evidence>
<accession>A0A6B8RTU2</accession>
<dbReference type="Gene3D" id="3.40.630.30">
    <property type="match status" value="1"/>
</dbReference>
<dbReference type="SUPFAM" id="SSF55729">
    <property type="entry name" value="Acyl-CoA N-acyltransferases (Nat)"/>
    <property type="match status" value="1"/>
</dbReference>
<sequence length="148" mass="17083">MQQGESYMKVRSFQLADYVTVTHLLEKVLPEACYDETMEAFARQLSWDSELVLVAEKEQSIVGIIIGTIDNNKGYFYRVAVHADHQRQGIGKTLIETMKQRFVHRNVSRIFVAGDIHNKTFLPVYESVGYRATDYSRAEQRLRITSGY</sequence>
<dbReference type="OrthoDB" id="1821130at2"/>
<dbReference type="GO" id="GO:0016747">
    <property type="term" value="F:acyltransferase activity, transferring groups other than amino-acyl groups"/>
    <property type="evidence" value="ECO:0007669"/>
    <property type="project" value="InterPro"/>
</dbReference>
<feature type="domain" description="N-acetyltransferase" evidence="1">
    <location>
        <begin position="8"/>
        <end position="148"/>
    </location>
</feature>
<evidence type="ECO:0000313" key="3">
    <source>
        <dbReference type="Proteomes" id="UP000426246"/>
    </source>
</evidence>
<dbReference type="InterPro" id="IPR016181">
    <property type="entry name" value="Acyl_CoA_acyltransferase"/>
</dbReference>
<keyword evidence="2" id="KW-0808">Transferase</keyword>
<evidence type="ECO:0000259" key="1">
    <source>
        <dbReference type="PROSITE" id="PS51186"/>
    </source>
</evidence>
<dbReference type="PANTHER" id="PTHR43072">
    <property type="entry name" value="N-ACETYLTRANSFERASE"/>
    <property type="match status" value="1"/>
</dbReference>
<dbReference type="EMBL" id="CP034235">
    <property type="protein sequence ID" value="QGQ98598.1"/>
    <property type="molecule type" value="Genomic_DNA"/>
</dbReference>
<dbReference type="Proteomes" id="UP000426246">
    <property type="component" value="Chromosome"/>
</dbReference>
<proteinExistence type="predicted"/>
<name>A0A6B8RTU2_9BACL</name>